<name>A0A1T5BRQ7_9FIRM</name>
<dbReference type="InterPro" id="IPR017438">
    <property type="entry name" value="ATP-NAD_kinase_N"/>
</dbReference>
<dbReference type="GO" id="GO:0046872">
    <property type="term" value="F:metal ion binding"/>
    <property type="evidence" value="ECO:0007669"/>
    <property type="project" value="UniProtKB-KW"/>
</dbReference>
<evidence type="ECO:0000256" key="10">
    <source>
        <dbReference type="ARBA" id="ARBA00023098"/>
    </source>
</evidence>
<evidence type="ECO:0000313" key="14">
    <source>
        <dbReference type="EMBL" id="SKB49867.1"/>
    </source>
</evidence>
<evidence type="ECO:0000259" key="13">
    <source>
        <dbReference type="PROSITE" id="PS50146"/>
    </source>
</evidence>
<dbReference type="SUPFAM" id="SSF111331">
    <property type="entry name" value="NAD kinase/diacylglycerol kinase-like"/>
    <property type="match status" value="1"/>
</dbReference>
<keyword evidence="4" id="KW-0808">Transferase</keyword>
<proteinExistence type="inferred from homology"/>
<dbReference type="InterPro" id="IPR045540">
    <property type="entry name" value="YegS/DAGK_C"/>
</dbReference>
<dbReference type="GO" id="GO:0004143">
    <property type="term" value="F:ATP-dependent diacylglycerol kinase activity"/>
    <property type="evidence" value="ECO:0007669"/>
    <property type="project" value="TreeGrafter"/>
</dbReference>
<dbReference type="OrthoDB" id="142078at2"/>
<dbReference type="PANTHER" id="PTHR12358">
    <property type="entry name" value="SPHINGOSINE KINASE"/>
    <property type="match status" value="1"/>
</dbReference>
<evidence type="ECO:0000256" key="9">
    <source>
        <dbReference type="ARBA" id="ARBA00022842"/>
    </source>
</evidence>
<keyword evidence="8" id="KW-0067">ATP-binding</keyword>
<evidence type="ECO:0000256" key="2">
    <source>
        <dbReference type="ARBA" id="ARBA00005983"/>
    </source>
</evidence>
<dbReference type="NCBIfam" id="TIGR00147">
    <property type="entry name" value="YegS/Rv2252/BmrU family lipid kinase"/>
    <property type="match status" value="1"/>
</dbReference>
<evidence type="ECO:0000256" key="7">
    <source>
        <dbReference type="ARBA" id="ARBA00022777"/>
    </source>
</evidence>
<keyword evidence="9" id="KW-0460">Magnesium</keyword>
<protein>
    <submittedName>
        <fullName evidence="14">Lipid kinase, YegS/Rv2252/BmrU family</fullName>
    </submittedName>
</protein>
<evidence type="ECO:0000256" key="12">
    <source>
        <dbReference type="ARBA" id="ARBA00023264"/>
    </source>
</evidence>
<dbReference type="InterPro" id="IPR005218">
    <property type="entry name" value="Diacylglycerol/lipid_kinase"/>
</dbReference>
<keyword evidence="3" id="KW-0444">Lipid biosynthesis</keyword>
<dbReference type="InterPro" id="IPR016064">
    <property type="entry name" value="NAD/diacylglycerol_kinase_sf"/>
</dbReference>
<keyword evidence="12" id="KW-1208">Phospholipid metabolism</keyword>
<comment type="similarity">
    <text evidence="2">Belongs to the diacylglycerol/lipid kinase family.</text>
</comment>
<feature type="domain" description="DAGKc" evidence="13">
    <location>
        <begin position="1"/>
        <end position="129"/>
    </location>
</feature>
<dbReference type="Pfam" id="PF00781">
    <property type="entry name" value="DAGK_cat"/>
    <property type="match status" value="1"/>
</dbReference>
<gene>
    <name evidence="14" type="ORF">SAMN02745120_1823</name>
</gene>
<accession>A0A1T5BRQ7</accession>
<evidence type="ECO:0000256" key="3">
    <source>
        <dbReference type="ARBA" id="ARBA00022516"/>
    </source>
</evidence>
<dbReference type="GO" id="GO:0005524">
    <property type="term" value="F:ATP binding"/>
    <property type="evidence" value="ECO:0007669"/>
    <property type="project" value="UniProtKB-KW"/>
</dbReference>
<dbReference type="InterPro" id="IPR001206">
    <property type="entry name" value="Diacylglycerol_kinase_cat_dom"/>
</dbReference>
<sequence>MKRALFIYNPLSGNRLVPRELDRIIEKFQENDIFLDMYRIAEDNSKIIEAMHRKDIDMIIGAGGDGTIGNVANWMIKEGIKLPYGTLGTGTCNNFTHNIDIPEDMEKAIDIICQGHSYSVDVGIVNSKHSFLSSLAGGMFVEASFKTEPELKQKLGPFAYYLKALSELASLKSYPLEIDTGTDIYKENAYLVMILNGTHVGSFKRVFSESQIDISDGLMEMLVLREGNPIEIANMFLMMMRGEDYLKSDSVLLLKSDYFKISSTEKVNMSIDGEKGPMLPIEVEVRKEAIEVFVPKTKL</sequence>
<keyword evidence="7 14" id="KW-0418">Kinase</keyword>
<dbReference type="Gene3D" id="3.40.50.10330">
    <property type="entry name" value="Probable inorganic polyphosphate/atp-NAD kinase, domain 1"/>
    <property type="match status" value="1"/>
</dbReference>
<evidence type="ECO:0000256" key="1">
    <source>
        <dbReference type="ARBA" id="ARBA00001946"/>
    </source>
</evidence>
<comment type="cofactor">
    <cofactor evidence="1">
        <name>Mg(2+)</name>
        <dbReference type="ChEBI" id="CHEBI:18420"/>
    </cofactor>
</comment>
<evidence type="ECO:0000256" key="6">
    <source>
        <dbReference type="ARBA" id="ARBA00022741"/>
    </source>
</evidence>
<keyword evidence="10" id="KW-0443">Lipid metabolism</keyword>
<dbReference type="PROSITE" id="PS50146">
    <property type="entry name" value="DAGK"/>
    <property type="match status" value="1"/>
</dbReference>
<evidence type="ECO:0000256" key="4">
    <source>
        <dbReference type="ARBA" id="ARBA00022679"/>
    </source>
</evidence>
<evidence type="ECO:0000256" key="8">
    <source>
        <dbReference type="ARBA" id="ARBA00022840"/>
    </source>
</evidence>
<keyword evidence="15" id="KW-1185">Reference proteome</keyword>
<dbReference type="AlphaFoldDB" id="A0A1T5BRQ7"/>
<dbReference type="PANTHER" id="PTHR12358:SF106">
    <property type="entry name" value="LIPID KINASE YEGS"/>
    <property type="match status" value="1"/>
</dbReference>
<keyword evidence="5" id="KW-0479">Metal-binding</keyword>
<dbReference type="Proteomes" id="UP000243406">
    <property type="component" value="Unassembled WGS sequence"/>
</dbReference>
<organism evidence="14 15">
    <name type="scientific">Acetoanaerobium noterae</name>
    <dbReference type="NCBI Taxonomy" id="745369"/>
    <lineage>
        <taxon>Bacteria</taxon>
        <taxon>Bacillati</taxon>
        <taxon>Bacillota</taxon>
        <taxon>Clostridia</taxon>
        <taxon>Peptostreptococcales</taxon>
        <taxon>Filifactoraceae</taxon>
        <taxon>Acetoanaerobium</taxon>
    </lineage>
</organism>
<dbReference type="RefSeq" id="WP_079589646.1">
    <property type="nucleotide sequence ID" value="NZ_FUYN01000003.1"/>
</dbReference>
<evidence type="ECO:0000256" key="11">
    <source>
        <dbReference type="ARBA" id="ARBA00023209"/>
    </source>
</evidence>
<evidence type="ECO:0000256" key="5">
    <source>
        <dbReference type="ARBA" id="ARBA00022723"/>
    </source>
</evidence>
<dbReference type="EMBL" id="FUYN01000003">
    <property type="protein sequence ID" value="SKB49867.1"/>
    <property type="molecule type" value="Genomic_DNA"/>
</dbReference>
<dbReference type="SMART" id="SM00046">
    <property type="entry name" value="DAGKc"/>
    <property type="match status" value="1"/>
</dbReference>
<dbReference type="GO" id="GO:0008654">
    <property type="term" value="P:phospholipid biosynthetic process"/>
    <property type="evidence" value="ECO:0007669"/>
    <property type="project" value="UniProtKB-KW"/>
</dbReference>
<keyword evidence="11" id="KW-0594">Phospholipid biosynthesis</keyword>
<dbReference type="InterPro" id="IPR050187">
    <property type="entry name" value="Lipid_Phosphate_FormReg"/>
</dbReference>
<evidence type="ECO:0000313" key="15">
    <source>
        <dbReference type="Proteomes" id="UP000243406"/>
    </source>
</evidence>
<dbReference type="Gene3D" id="2.60.200.40">
    <property type="match status" value="1"/>
</dbReference>
<keyword evidence="6" id="KW-0547">Nucleotide-binding</keyword>
<reference evidence="15" key="1">
    <citation type="submission" date="2017-02" db="EMBL/GenBank/DDBJ databases">
        <authorList>
            <person name="Varghese N."/>
            <person name="Submissions S."/>
        </authorList>
    </citation>
    <scope>NUCLEOTIDE SEQUENCE [LARGE SCALE GENOMIC DNA]</scope>
    <source>
        <strain evidence="15">ATCC 35199</strain>
    </source>
</reference>
<dbReference type="GO" id="GO:0005886">
    <property type="term" value="C:plasma membrane"/>
    <property type="evidence" value="ECO:0007669"/>
    <property type="project" value="TreeGrafter"/>
</dbReference>
<dbReference type="Pfam" id="PF19279">
    <property type="entry name" value="YegS_C"/>
    <property type="match status" value="1"/>
</dbReference>